<dbReference type="Gene3D" id="2.40.50.180">
    <property type="entry name" value="CheA-289, Domain 4"/>
    <property type="match status" value="1"/>
</dbReference>
<dbReference type="InterPro" id="IPR039315">
    <property type="entry name" value="CheW"/>
</dbReference>
<dbReference type="STRING" id="392333.SAMN05660860_02012"/>
<dbReference type="RefSeq" id="WP_235263983.1">
    <property type="nucleotide sequence ID" value="NZ_FNGU01000004.1"/>
</dbReference>
<evidence type="ECO:0000313" key="2">
    <source>
        <dbReference type="EMBL" id="SDM17913.1"/>
    </source>
</evidence>
<accession>A0A1G9R3X1</accession>
<dbReference type="Gene3D" id="2.30.30.40">
    <property type="entry name" value="SH3 Domains"/>
    <property type="match status" value="1"/>
</dbReference>
<dbReference type="EMBL" id="FNGU01000004">
    <property type="protein sequence ID" value="SDM17913.1"/>
    <property type="molecule type" value="Genomic_DNA"/>
</dbReference>
<dbReference type="PANTHER" id="PTHR22617">
    <property type="entry name" value="CHEMOTAXIS SENSOR HISTIDINE KINASE-RELATED"/>
    <property type="match status" value="1"/>
</dbReference>
<dbReference type="AlphaFoldDB" id="A0A1G9R3X1"/>
<organism evidence="2 3">
    <name type="scientific">Geoalkalibacter ferrihydriticus</name>
    <dbReference type="NCBI Taxonomy" id="392333"/>
    <lineage>
        <taxon>Bacteria</taxon>
        <taxon>Pseudomonadati</taxon>
        <taxon>Thermodesulfobacteriota</taxon>
        <taxon>Desulfuromonadia</taxon>
        <taxon>Desulfuromonadales</taxon>
        <taxon>Geoalkalibacteraceae</taxon>
        <taxon>Geoalkalibacter</taxon>
    </lineage>
</organism>
<dbReference type="InterPro" id="IPR036061">
    <property type="entry name" value="CheW-like_dom_sf"/>
</dbReference>
<protein>
    <submittedName>
        <fullName evidence="2">CheW protein</fullName>
    </submittedName>
</protein>
<dbReference type="SUPFAM" id="SSF50341">
    <property type="entry name" value="CheW-like"/>
    <property type="match status" value="1"/>
</dbReference>
<dbReference type="Proteomes" id="UP000182146">
    <property type="component" value="Unassembled WGS sequence"/>
</dbReference>
<gene>
    <name evidence="2" type="ORF">SAMN05660860_02012</name>
</gene>
<feature type="domain" description="CheW-like" evidence="1">
    <location>
        <begin position="21"/>
        <end position="161"/>
    </location>
</feature>
<dbReference type="PANTHER" id="PTHR22617:SF23">
    <property type="entry name" value="CHEMOTAXIS PROTEIN CHEW"/>
    <property type="match status" value="1"/>
</dbReference>
<dbReference type="GO" id="GO:0007165">
    <property type="term" value="P:signal transduction"/>
    <property type="evidence" value="ECO:0007669"/>
    <property type="project" value="InterPro"/>
</dbReference>
<reference evidence="2 3" key="1">
    <citation type="submission" date="2016-10" db="EMBL/GenBank/DDBJ databases">
        <authorList>
            <person name="de Groot N.N."/>
        </authorList>
    </citation>
    <scope>NUCLEOTIDE SEQUENCE [LARGE SCALE GENOMIC DNA]</scope>
    <source>
        <strain evidence="2 3">DSM 17813</strain>
    </source>
</reference>
<dbReference type="InterPro" id="IPR002545">
    <property type="entry name" value="CheW-lke_dom"/>
</dbReference>
<sequence length="170" mass="19417">MTSMLIDARKAVKENNTERREVQLACFRLGDELYALDIMKIREIIKPQKLTPVPKAPAFIEGVINLRGAVIPIVDLRRRFELPVGVLQNKARVIICSVAGKIIGLLVDEVTEVRNFTREEVQPAPQFMQERETDFILGVCRLRSSLVIILDLEKILSHQEVIKIETLRMD</sequence>
<proteinExistence type="predicted"/>
<evidence type="ECO:0000259" key="1">
    <source>
        <dbReference type="PROSITE" id="PS50851"/>
    </source>
</evidence>
<dbReference type="CDD" id="cd00732">
    <property type="entry name" value="CheW"/>
    <property type="match status" value="1"/>
</dbReference>
<dbReference type="PROSITE" id="PS50851">
    <property type="entry name" value="CHEW"/>
    <property type="match status" value="1"/>
</dbReference>
<name>A0A1G9R3X1_9BACT</name>
<dbReference type="Pfam" id="PF01584">
    <property type="entry name" value="CheW"/>
    <property type="match status" value="1"/>
</dbReference>
<dbReference type="SMART" id="SM00260">
    <property type="entry name" value="CheW"/>
    <property type="match status" value="1"/>
</dbReference>
<dbReference type="GO" id="GO:0005829">
    <property type="term" value="C:cytosol"/>
    <property type="evidence" value="ECO:0007669"/>
    <property type="project" value="TreeGrafter"/>
</dbReference>
<dbReference type="GO" id="GO:0006935">
    <property type="term" value="P:chemotaxis"/>
    <property type="evidence" value="ECO:0007669"/>
    <property type="project" value="InterPro"/>
</dbReference>
<evidence type="ECO:0000313" key="3">
    <source>
        <dbReference type="Proteomes" id="UP000182146"/>
    </source>
</evidence>